<dbReference type="InterPro" id="IPR001782">
    <property type="entry name" value="Flag_FlgI"/>
</dbReference>
<keyword evidence="8" id="KW-1185">Reference proteome</keyword>
<accession>A0A6M2BQ42</accession>
<keyword evidence="5 6" id="KW-0975">Bacterial flagellum</keyword>
<comment type="subunit">
    <text evidence="6">The basal body constitutes a major portion of the flagellar organelle and consists of four rings (L,P,S, and M) mounted on a central rod.</text>
</comment>
<organism evidence="7 8">
    <name type="scientific">Solimonas terrae</name>
    <dbReference type="NCBI Taxonomy" id="1396819"/>
    <lineage>
        <taxon>Bacteria</taxon>
        <taxon>Pseudomonadati</taxon>
        <taxon>Pseudomonadota</taxon>
        <taxon>Gammaproteobacteria</taxon>
        <taxon>Nevskiales</taxon>
        <taxon>Nevskiaceae</taxon>
        <taxon>Solimonas</taxon>
    </lineage>
</organism>
<evidence type="ECO:0000256" key="2">
    <source>
        <dbReference type="ARBA" id="ARBA00004117"/>
    </source>
</evidence>
<reference evidence="7 8" key="1">
    <citation type="journal article" date="2014" name="Int. J. Syst. Evol. Microbiol.">
        <title>Solimonas terrae sp. nov., isolated from soil.</title>
        <authorList>
            <person name="Kim S.J."/>
            <person name="Moon J.Y."/>
            <person name="Weon H.Y."/>
            <person name="Ahn J.H."/>
            <person name="Chen W.M."/>
            <person name="Kwon S.W."/>
        </authorList>
    </citation>
    <scope>NUCLEOTIDE SEQUENCE [LARGE SCALE GENOMIC DNA]</scope>
    <source>
        <strain evidence="7 8">KIS83-12</strain>
    </source>
</reference>
<gene>
    <name evidence="6" type="primary">flgI</name>
    <name evidence="7" type="ORF">G7Y85_06525</name>
</gene>
<keyword evidence="7" id="KW-0282">Flagellum</keyword>
<comment type="function">
    <text evidence="1 6">Assembles around the rod to form the L-ring and probably protects the motor/basal body from shearing forces during rotation.</text>
</comment>
<evidence type="ECO:0000256" key="1">
    <source>
        <dbReference type="ARBA" id="ARBA00002591"/>
    </source>
</evidence>
<keyword evidence="4 6" id="KW-0732">Signal</keyword>
<dbReference type="Proteomes" id="UP000472676">
    <property type="component" value="Unassembled WGS sequence"/>
</dbReference>
<dbReference type="Pfam" id="PF02119">
    <property type="entry name" value="FlgI"/>
    <property type="match status" value="1"/>
</dbReference>
<dbReference type="NCBIfam" id="NF003676">
    <property type="entry name" value="PRK05303.1"/>
    <property type="match status" value="1"/>
</dbReference>
<comment type="subcellular location">
    <subcellularLocation>
        <location evidence="2 6">Bacterial flagellum basal body</location>
    </subcellularLocation>
</comment>
<dbReference type="PANTHER" id="PTHR30381">
    <property type="entry name" value="FLAGELLAR P-RING PERIPLASMIC PROTEIN FLGI"/>
    <property type="match status" value="1"/>
</dbReference>
<dbReference type="GO" id="GO:0005198">
    <property type="term" value="F:structural molecule activity"/>
    <property type="evidence" value="ECO:0007669"/>
    <property type="project" value="InterPro"/>
</dbReference>
<dbReference type="GO" id="GO:0009428">
    <property type="term" value="C:bacterial-type flagellum basal body, distal rod, P ring"/>
    <property type="evidence" value="ECO:0007669"/>
    <property type="project" value="InterPro"/>
</dbReference>
<dbReference type="PANTHER" id="PTHR30381:SF0">
    <property type="entry name" value="FLAGELLAR P-RING PROTEIN"/>
    <property type="match status" value="1"/>
</dbReference>
<evidence type="ECO:0000256" key="4">
    <source>
        <dbReference type="ARBA" id="ARBA00022729"/>
    </source>
</evidence>
<dbReference type="AlphaFoldDB" id="A0A6M2BQ42"/>
<evidence type="ECO:0000313" key="8">
    <source>
        <dbReference type="Proteomes" id="UP000472676"/>
    </source>
</evidence>
<dbReference type="PRINTS" id="PR01010">
    <property type="entry name" value="FLGPRINGFLGI"/>
</dbReference>
<keyword evidence="7" id="KW-0969">Cilium</keyword>
<comment type="similarity">
    <text evidence="3 6">Belongs to the FlgI family.</text>
</comment>
<feature type="chain" id="PRO_5027189377" description="Flagellar P-ring protein" evidence="6">
    <location>
        <begin position="28"/>
        <end position="374"/>
    </location>
</feature>
<dbReference type="GO" id="GO:0071973">
    <property type="term" value="P:bacterial-type flagellum-dependent cell motility"/>
    <property type="evidence" value="ECO:0007669"/>
    <property type="project" value="InterPro"/>
</dbReference>
<dbReference type="HAMAP" id="MF_00416">
    <property type="entry name" value="FlgI"/>
    <property type="match status" value="1"/>
</dbReference>
<evidence type="ECO:0000256" key="3">
    <source>
        <dbReference type="ARBA" id="ARBA00008994"/>
    </source>
</evidence>
<evidence type="ECO:0000256" key="5">
    <source>
        <dbReference type="ARBA" id="ARBA00023143"/>
    </source>
</evidence>
<dbReference type="GO" id="GO:0030288">
    <property type="term" value="C:outer membrane-bounded periplasmic space"/>
    <property type="evidence" value="ECO:0007669"/>
    <property type="project" value="InterPro"/>
</dbReference>
<keyword evidence="7" id="KW-0966">Cell projection</keyword>
<feature type="signal peptide" evidence="6">
    <location>
        <begin position="1"/>
        <end position="27"/>
    </location>
</feature>
<comment type="caution">
    <text evidence="7">The sequence shown here is derived from an EMBL/GenBank/DDBJ whole genome shotgun (WGS) entry which is preliminary data.</text>
</comment>
<name>A0A6M2BQ42_9GAMM</name>
<evidence type="ECO:0000256" key="6">
    <source>
        <dbReference type="HAMAP-Rule" id="MF_00416"/>
    </source>
</evidence>
<sequence precursor="true">MRRHDRHLRICRWLTALLCVFPNLAHAERVKDLASVEGVRSNPLIGYGLVVGLDGSGDQTTQAPFTTQSLKSMLAQLGVTVPANVNPQLKNVAAVAISAELPAFAKPGQQIDVTVSSLGNAGSLRGGALLMAPLKGADGQVYAIAQGNVVVGGFGVSGKDGSSVTVNVPSAGRIPNGAQVERVVANSFAASPELRFDLNTADFTTAARMAQSINAALGSEMARAQDAVTVSVMAPADANQRVAFLSVVENIEVDPGDAAAKVVINSRTGTVVIGSRVRVMPAAVSHGSLAVTISEKPQVSQPGPLSEGQTAVVQRSQIEVTQEGAGHMFVFDAGVNLDDLVKAVNQVGAAPGDLVAILEALKEAGALRAELVVI</sequence>
<dbReference type="EMBL" id="JAAMOW010000003">
    <property type="protein sequence ID" value="NGY04410.1"/>
    <property type="molecule type" value="Genomic_DNA"/>
</dbReference>
<evidence type="ECO:0000313" key="7">
    <source>
        <dbReference type="EMBL" id="NGY04410.1"/>
    </source>
</evidence>
<proteinExistence type="inferred from homology"/>
<protein>
    <recommendedName>
        <fullName evidence="6">Flagellar P-ring protein</fullName>
    </recommendedName>
    <alternativeName>
        <fullName evidence="6">Basal body P-ring protein</fullName>
    </alternativeName>
</protein>